<dbReference type="Proteomes" id="UP000326924">
    <property type="component" value="Unassembled WGS sequence"/>
</dbReference>
<dbReference type="EMBL" id="VXIS01000535">
    <property type="protein sequence ID" value="KAA8892963.1"/>
    <property type="molecule type" value="Genomic_DNA"/>
</dbReference>
<dbReference type="AlphaFoldDB" id="A0A5J5ECH5"/>
<feature type="compositionally biased region" description="Polar residues" evidence="1">
    <location>
        <begin position="15"/>
        <end position="28"/>
    </location>
</feature>
<organism evidence="2 3">
    <name type="scientific">Sphaerosporella brunnea</name>
    <dbReference type="NCBI Taxonomy" id="1250544"/>
    <lineage>
        <taxon>Eukaryota</taxon>
        <taxon>Fungi</taxon>
        <taxon>Dikarya</taxon>
        <taxon>Ascomycota</taxon>
        <taxon>Pezizomycotina</taxon>
        <taxon>Pezizomycetes</taxon>
        <taxon>Pezizales</taxon>
        <taxon>Pyronemataceae</taxon>
        <taxon>Sphaerosporella</taxon>
    </lineage>
</organism>
<reference evidence="2 3" key="1">
    <citation type="submission" date="2019-09" db="EMBL/GenBank/DDBJ databases">
        <title>Draft genome of the ectomycorrhizal ascomycete Sphaerosporella brunnea.</title>
        <authorList>
            <consortium name="DOE Joint Genome Institute"/>
            <person name="Benucci G.M."/>
            <person name="Marozzi G."/>
            <person name="Antonielli L."/>
            <person name="Sanchez S."/>
            <person name="Marco P."/>
            <person name="Wang X."/>
            <person name="Falini L.B."/>
            <person name="Barry K."/>
            <person name="Haridas S."/>
            <person name="Lipzen A."/>
            <person name="Labutti K."/>
            <person name="Grigoriev I.V."/>
            <person name="Murat C."/>
            <person name="Martin F."/>
            <person name="Albertini E."/>
            <person name="Donnini D."/>
            <person name="Bonito G."/>
        </authorList>
    </citation>
    <scope>NUCLEOTIDE SEQUENCE [LARGE SCALE GENOMIC DNA]</scope>
    <source>
        <strain evidence="2 3">Sb_GMNB300</strain>
    </source>
</reference>
<comment type="caution">
    <text evidence="2">The sequence shown here is derived from an EMBL/GenBank/DDBJ whole genome shotgun (WGS) entry which is preliminary data.</text>
</comment>
<dbReference type="InParanoid" id="A0A5J5ECH5"/>
<keyword evidence="3" id="KW-1185">Reference proteome</keyword>
<feature type="region of interest" description="Disordered" evidence="1">
    <location>
        <begin position="72"/>
        <end position="114"/>
    </location>
</feature>
<gene>
    <name evidence="2" type="ORF">FN846DRAFT_896393</name>
</gene>
<proteinExistence type="predicted"/>
<feature type="region of interest" description="Disordered" evidence="1">
    <location>
        <begin position="1"/>
        <end position="37"/>
    </location>
</feature>
<accession>A0A5J5ECH5</accession>
<name>A0A5J5ECH5_9PEZI</name>
<evidence type="ECO:0000313" key="2">
    <source>
        <dbReference type="EMBL" id="KAA8892963.1"/>
    </source>
</evidence>
<sequence>MPSTNLPEATKRPQDNGSQSTSVDNTQPVPAVKKSQALKKAGVEELLVVPRYVSVDTSTEDDAVICTTILDGNASTGRDSHASTLILDPSFKPGTHLNPPPQPNPHLAEDDTSHYRPIGIHSPGFWDDIDNLGLYSMQ</sequence>
<protein>
    <submittedName>
        <fullName evidence="2">Uncharacterized protein</fullName>
    </submittedName>
</protein>
<evidence type="ECO:0000313" key="3">
    <source>
        <dbReference type="Proteomes" id="UP000326924"/>
    </source>
</evidence>
<evidence type="ECO:0000256" key="1">
    <source>
        <dbReference type="SAM" id="MobiDB-lite"/>
    </source>
</evidence>